<accession>A0A0C3PGM7</accession>
<reference evidence="1 2" key="1">
    <citation type="submission" date="2014-04" db="EMBL/GenBank/DDBJ databases">
        <authorList>
            <consortium name="DOE Joint Genome Institute"/>
            <person name="Kuo A."/>
            <person name="Kohler A."/>
            <person name="Costa M.D."/>
            <person name="Nagy L.G."/>
            <person name="Floudas D."/>
            <person name="Copeland A."/>
            <person name="Barry K.W."/>
            <person name="Cichocki N."/>
            <person name="Veneault-Fourrey C."/>
            <person name="LaButti K."/>
            <person name="Lindquist E.A."/>
            <person name="Lipzen A."/>
            <person name="Lundell T."/>
            <person name="Morin E."/>
            <person name="Murat C."/>
            <person name="Sun H."/>
            <person name="Tunlid A."/>
            <person name="Henrissat B."/>
            <person name="Grigoriev I.V."/>
            <person name="Hibbett D.S."/>
            <person name="Martin F."/>
            <person name="Nordberg H.P."/>
            <person name="Cantor M.N."/>
            <person name="Hua S.X."/>
        </authorList>
    </citation>
    <scope>NUCLEOTIDE SEQUENCE [LARGE SCALE GENOMIC DNA]</scope>
    <source>
        <strain evidence="1 2">Marx 270</strain>
    </source>
</reference>
<dbReference type="EMBL" id="KN831961">
    <property type="protein sequence ID" value="KIO07109.1"/>
    <property type="molecule type" value="Genomic_DNA"/>
</dbReference>
<evidence type="ECO:0000313" key="2">
    <source>
        <dbReference type="Proteomes" id="UP000054217"/>
    </source>
</evidence>
<dbReference type="Proteomes" id="UP000054217">
    <property type="component" value="Unassembled WGS sequence"/>
</dbReference>
<proteinExistence type="predicted"/>
<gene>
    <name evidence="1" type="ORF">M404DRAFT_137821</name>
</gene>
<dbReference type="InParanoid" id="A0A0C3PGM7"/>
<evidence type="ECO:0000313" key="1">
    <source>
        <dbReference type="EMBL" id="KIO07109.1"/>
    </source>
</evidence>
<organism evidence="1 2">
    <name type="scientific">Pisolithus tinctorius Marx 270</name>
    <dbReference type="NCBI Taxonomy" id="870435"/>
    <lineage>
        <taxon>Eukaryota</taxon>
        <taxon>Fungi</taxon>
        <taxon>Dikarya</taxon>
        <taxon>Basidiomycota</taxon>
        <taxon>Agaricomycotina</taxon>
        <taxon>Agaricomycetes</taxon>
        <taxon>Agaricomycetidae</taxon>
        <taxon>Boletales</taxon>
        <taxon>Sclerodermatineae</taxon>
        <taxon>Pisolithaceae</taxon>
        <taxon>Pisolithus</taxon>
    </lineage>
</organism>
<reference evidence="2" key="2">
    <citation type="submission" date="2015-01" db="EMBL/GenBank/DDBJ databases">
        <title>Evolutionary Origins and Diversification of the Mycorrhizal Mutualists.</title>
        <authorList>
            <consortium name="DOE Joint Genome Institute"/>
            <consortium name="Mycorrhizal Genomics Consortium"/>
            <person name="Kohler A."/>
            <person name="Kuo A."/>
            <person name="Nagy L.G."/>
            <person name="Floudas D."/>
            <person name="Copeland A."/>
            <person name="Barry K.W."/>
            <person name="Cichocki N."/>
            <person name="Veneault-Fourrey C."/>
            <person name="LaButti K."/>
            <person name="Lindquist E.A."/>
            <person name="Lipzen A."/>
            <person name="Lundell T."/>
            <person name="Morin E."/>
            <person name="Murat C."/>
            <person name="Riley R."/>
            <person name="Ohm R."/>
            <person name="Sun H."/>
            <person name="Tunlid A."/>
            <person name="Henrissat B."/>
            <person name="Grigoriev I.V."/>
            <person name="Hibbett D.S."/>
            <person name="Martin F."/>
        </authorList>
    </citation>
    <scope>NUCLEOTIDE SEQUENCE [LARGE SCALE GENOMIC DNA]</scope>
    <source>
        <strain evidence="2">Marx 270</strain>
    </source>
</reference>
<dbReference type="OrthoDB" id="2681472at2759"/>
<keyword evidence="2" id="KW-1185">Reference proteome</keyword>
<feature type="non-terminal residue" evidence="1">
    <location>
        <position position="133"/>
    </location>
</feature>
<dbReference type="AlphaFoldDB" id="A0A0C3PGM7"/>
<name>A0A0C3PGM7_PISTI</name>
<sequence length="133" mass="15174">MSLLSQSPTPDAEKLHSFMILLSVYGPKKKEKGKTTPKATMKTKELTFAVNDTNYLNFLQHVLDKHGLGQYRVSSSKHFPFKFVLPKAQSQAISNVIDVDNEVDYKDMVKRICSIHPGPMKIYVKMKYVEKLP</sequence>
<dbReference type="HOGENOM" id="CLU_104732_0_0_1"/>
<protein>
    <submittedName>
        <fullName evidence="1">Uncharacterized protein</fullName>
    </submittedName>
</protein>